<dbReference type="InterPro" id="IPR011330">
    <property type="entry name" value="Glyco_hydro/deAcase_b/a-brl"/>
</dbReference>
<dbReference type="GO" id="GO:0004099">
    <property type="term" value="F:chitin deacetylase activity"/>
    <property type="evidence" value="ECO:0007669"/>
    <property type="project" value="UniProtKB-ARBA"/>
</dbReference>
<dbReference type="GO" id="GO:0046872">
    <property type="term" value="F:metal ion binding"/>
    <property type="evidence" value="ECO:0007669"/>
    <property type="project" value="UniProtKB-KW"/>
</dbReference>
<dbReference type="PANTHER" id="PTHR10587:SF133">
    <property type="entry name" value="CHITIN DEACETYLASE 1-RELATED"/>
    <property type="match status" value="1"/>
</dbReference>
<feature type="region of interest" description="Disordered" evidence="3">
    <location>
        <begin position="336"/>
        <end position="362"/>
    </location>
</feature>
<dbReference type="AlphaFoldDB" id="A0AAD5U262"/>
<evidence type="ECO:0000259" key="5">
    <source>
        <dbReference type="PROSITE" id="PS51677"/>
    </source>
</evidence>
<dbReference type="Pfam" id="PF01522">
    <property type="entry name" value="Polysacc_deac_1"/>
    <property type="match status" value="1"/>
</dbReference>
<dbReference type="PROSITE" id="PS51677">
    <property type="entry name" value="NODB"/>
    <property type="match status" value="1"/>
</dbReference>
<comment type="caution">
    <text evidence="6">The sequence shown here is derived from an EMBL/GenBank/DDBJ whole genome shotgun (WGS) entry which is preliminary data.</text>
</comment>
<accession>A0AAD5U262</accession>
<evidence type="ECO:0000256" key="1">
    <source>
        <dbReference type="ARBA" id="ARBA00022723"/>
    </source>
</evidence>
<dbReference type="Gene3D" id="3.20.20.370">
    <property type="entry name" value="Glycoside hydrolase/deacetylase"/>
    <property type="match status" value="1"/>
</dbReference>
<dbReference type="EMBL" id="JADGJW010000593">
    <property type="protein sequence ID" value="KAJ3214762.1"/>
    <property type="molecule type" value="Genomic_DNA"/>
</dbReference>
<feature type="compositionally biased region" description="Low complexity" evidence="3">
    <location>
        <begin position="338"/>
        <end position="362"/>
    </location>
</feature>
<proteinExistence type="predicted"/>
<gene>
    <name evidence="6" type="primary">CDA2_2</name>
    <name evidence="6" type="ORF">HK099_006678</name>
</gene>
<dbReference type="GO" id="GO:0009272">
    <property type="term" value="P:fungal-type cell wall biogenesis"/>
    <property type="evidence" value="ECO:0007669"/>
    <property type="project" value="UniProtKB-ARBA"/>
</dbReference>
<organism evidence="6 7">
    <name type="scientific">Clydaea vesicula</name>
    <dbReference type="NCBI Taxonomy" id="447962"/>
    <lineage>
        <taxon>Eukaryota</taxon>
        <taxon>Fungi</taxon>
        <taxon>Fungi incertae sedis</taxon>
        <taxon>Chytridiomycota</taxon>
        <taxon>Chytridiomycota incertae sedis</taxon>
        <taxon>Chytridiomycetes</taxon>
        <taxon>Lobulomycetales</taxon>
        <taxon>Lobulomycetaceae</taxon>
        <taxon>Clydaea</taxon>
    </lineage>
</organism>
<feature type="domain" description="NodB homology" evidence="5">
    <location>
        <begin position="115"/>
        <end position="307"/>
    </location>
</feature>
<feature type="chain" id="PRO_5042152333" evidence="4">
    <location>
        <begin position="17"/>
        <end position="394"/>
    </location>
</feature>
<dbReference type="GO" id="GO:0016020">
    <property type="term" value="C:membrane"/>
    <property type="evidence" value="ECO:0007669"/>
    <property type="project" value="TreeGrafter"/>
</dbReference>
<dbReference type="PANTHER" id="PTHR10587">
    <property type="entry name" value="GLYCOSYL TRANSFERASE-RELATED"/>
    <property type="match status" value="1"/>
</dbReference>
<name>A0AAD5U262_9FUNG</name>
<reference evidence="6" key="1">
    <citation type="submission" date="2020-05" db="EMBL/GenBank/DDBJ databases">
        <title>Phylogenomic resolution of chytrid fungi.</title>
        <authorList>
            <person name="Stajich J.E."/>
            <person name="Amses K."/>
            <person name="Simmons R."/>
            <person name="Seto K."/>
            <person name="Myers J."/>
            <person name="Bonds A."/>
            <person name="Quandt C.A."/>
            <person name="Barry K."/>
            <person name="Liu P."/>
            <person name="Grigoriev I."/>
            <person name="Longcore J.E."/>
            <person name="James T.Y."/>
        </authorList>
    </citation>
    <scope>NUCLEOTIDE SEQUENCE</scope>
    <source>
        <strain evidence="6">JEL0476</strain>
    </source>
</reference>
<evidence type="ECO:0000256" key="3">
    <source>
        <dbReference type="SAM" id="MobiDB-lite"/>
    </source>
</evidence>
<feature type="signal peptide" evidence="4">
    <location>
        <begin position="1"/>
        <end position="16"/>
    </location>
</feature>
<evidence type="ECO:0000256" key="4">
    <source>
        <dbReference type="SAM" id="SignalP"/>
    </source>
</evidence>
<keyword evidence="7" id="KW-1185">Reference proteome</keyword>
<dbReference type="GO" id="GO:0005975">
    <property type="term" value="P:carbohydrate metabolic process"/>
    <property type="evidence" value="ECO:0007669"/>
    <property type="project" value="InterPro"/>
</dbReference>
<sequence length="394" mass="42253">MSKFIFAVVSSQLVLSQLSNILPPPAPLKYPSTDQSQMISGDLLTDPLITNALKYVESVVSPTILNIKVSTYQSGSTVTYNDNPANTCYWPNDLCVRSAETTDYKKDVFVCPNANDWGLTYDDGPSVDPTAGTSQLLDSLNVSNNLKATFFIVGSNAVQFPDVLKKMHENQHQLASHSWSHHPLTSLTNAQVVAEIKYTESVIYNATGIVPSYFRPPYGDIDDRIRGILSALGYHNILWTTTPPRDTQDASSDTSPAKAASIVQNVKDTFFPAQAGFISLQHDTNSFTVGVGISVLNEITKAGPTFPLKVQPVGQCQGITSAQWYQVAGSVVPPVNNSTTGATPGASTSTVSGTTESTTGSTITPGTTVNAKSSASKYNFGTVLFIISVIFTKF</sequence>
<dbReference type="InterPro" id="IPR050248">
    <property type="entry name" value="Polysacc_deacetylase_ArnD"/>
</dbReference>
<dbReference type="InterPro" id="IPR002509">
    <property type="entry name" value="NODB_dom"/>
</dbReference>
<dbReference type="SUPFAM" id="SSF88713">
    <property type="entry name" value="Glycoside hydrolase/deacetylase"/>
    <property type="match status" value="1"/>
</dbReference>
<dbReference type="Proteomes" id="UP001211065">
    <property type="component" value="Unassembled WGS sequence"/>
</dbReference>
<evidence type="ECO:0000313" key="7">
    <source>
        <dbReference type="Proteomes" id="UP001211065"/>
    </source>
</evidence>
<keyword evidence="4" id="KW-0732">Signal</keyword>
<evidence type="ECO:0000313" key="6">
    <source>
        <dbReference type="EMBL" id="KAJ3214762.1"/>
    </source>
</evidence>
<protein>
    <submittedName>
        <fullName evidence="6">Chitin deacetylase</fullName>
    </submittedName>
</protein>
<keyword evidence="1" id="KW-0479">Metal-binding</keyword>
<keyword evidence="2" id="KW-0378">Hydrolase</keyword>
<evidence type="ECO:0000256" key="2">
    <source>
        <dbReference type="ARBA" id="ARBA00022801"/>
    </source>
</evidence>